<gene>
    <name evidence="15" type="ORF">Daura_14875</name>
</gene>
<reference evidence="15" key="1">
    <citation type="submission" date="2021-04" db="EMBL/GenBank/DDBJ databases">
        <title>Dactylosporangium aurantiacum NRRL B-8018 full assembly.</title>
        <authorList>
            <person name="Hartkoorn R.C."/>
            <person name="Beaudoing E."/>
            <person name="Hot D."/>
        </authorList>
    </citation>
    <scope>NUCLEOTIDE SEQUENCE</scope>
    <source>
        <strain evidence="15">NRRL B-8018</strain>
    </source>
</reference>
<evidence type="ECO:0000313" key="16">
    <source>
        <dbReference type="Proteomes" id="UP001058003"/>
    </source>
</evidence>
<keyword evidence="4" id="KW-0808">Transferase</keyword>
<dbReference type="Gene3D" id="1.20.5.1930">
    <property type="match status" value="1"/>
</dbReference>
<keyword evidence="9" id="KW-0175">Coiled coil</keyword>
<feature type="compositionally biased region" description="Basic and acidic residues" evidence="10">
    <location>
        <begin position="439"/>
        <end position="451"/>
    </location>
</feature>
<feature type="coiled-coil region" evidence="9">
    <location>
        <begin position="143"/>
        <end position="170"/>
    </location>
</feature>
<dbReference type="PANTHER" id="PTHR24421">
    <property type="entry name" value="NITRATE/NITRITE SENSOR PROTEIN NARX-RELATED"/>
    <property type="match status" value="1"/>
</dbReference>
<evidence type="ECO:0000256" key="8">
    <source>
        <dbReference type="ARBA" id="ARBA00023012"/>
    </source>
</evidence>
<evidence type="ECO:0000256" key="10">
    <source>
        <dbReference type="SAM" id="MobiDB-lite"/>
    </source>
</evidence>
<evidence type="ECO:0000256" key="11">
    <source>
        <dbReference type="SAM" id="Phobius"/>
    </source>
</evidence>
<keyword evidence="5" id="KW-0547">Nucleotide-binding</keyword>
<evidence type="ECO:0000256" key="2">
    <source>
        <dbReference type="ARBA" id="ARBA00012438"/>
    </source>
</evidence>
<protein>
    <recommendedName>
        <fullName evidence="2">histidine kinase</fullName>
        <ecNumber evidence="2">2.7.13.3</ecNumber>
    </recommendedName>
</protein>
<feature type="domain" description="Histidine kinase/HSP90-like ATPase" evidence="12">
    <location>
        <begin position="338"/>
        <end position="432"/>
    </location>
</feature>
<feature type="domain" description="DUF7134" evidence="14">
    <location>
        <begin position="3"/>
        <end position="147"/>
    </location>
</feature>
<dbReference type="SUPFAM" id="SSF55874">
    <property type="entry name" value="ATPase domain of HSP90 chaperone/DNA topoisomerase II/histidine kinase"/>
    <property type="match status" value="1"/>
</dbReference>
<keyword evidence="6" id="KW-0418">Kinase</keyword>
<evidence type="ECO:0000256" key="7">
    <source>
        <dbReference type="ARBA" id="ARBA00022840"/>
    </source>
</evidence>
<evidence type="ECO:0000256" key="9">
    <source>
        <dbReference type="SAM" id="Coils"/>
    </source>
</evidence>
<feature type="region of interest" description="Disordered" evidence="10">
    <location>
        <begin position="414"/>
        <end position="539"/>
    </location>
</feature>
<evidence type="ECO:0000313" key="15">
    <source>
        <dbReference type="EMBL" id="UWZ57332.1"/>
    </source>
</evidence>
<evidence type="ECO:0000259" key="14">
    <source>
        <dbReference type="Pfam" id="PF23539"/>
    </source>
</evidence>
<dbReference type="InterPro" id="IPR003594">
    <property type="entry name" value="HATPase_dom"/>
</dbReference>
<evidence type="ECO:0000256" key="3">
    <source>
        <dbReference type="ARBA" id="ARBA00022553"/>
    </source>
</evidence>
<evidence type="ECO:0000256" key="5">
    <source>
        <dbReference type="ARBA" id="ARBA00022741"/>
    </source>
</evidence>
<dbReference type="InterPro" id="IPR036890">
    <property type="entry name" value="HATPase_C_sf"/>
</dbReference>
<proteinExistence type="predicted"/>
<dbReference type="RefSeq" id="WP_156089610.1">
    <property type="nucleotide sequence ID" value="NZ_CP073767.1"/>
</dbReference>
<feature type="transmembrane region" description="Helical" evidence="11">
    <location>
        <begin position="125"/>
        <end position="143"/>
    </location>
</feature>
<name>A0A9Q9IJM0_9ACTN</name>
<feature type="domain" description="Signal transduction histidine kinase subgroup 3 dimerisation and phosphoacceptor" evidence="13">
    <location>
        <begin position="175"/>
        <end position="239"/>
    </location>
</feature>
<dbReference type="Gene3D" id="3.30.565.10">
    <property type="entry name" value="Histidine kinase-like ATPase, C-terminal domain"/>
    <property type="match status" value="1"/>
</dbReference>
<keyword evidence="8" id="KW-0902">Two-component regulatory system</keyword>
<dbReference type="Pfam" id="PF23539">
    <property type="entry name" value="DUF7134"/>
    <property type="match status" value="1"/>
</dbReference>
<dbReference type="InterPro" id="IPR050482">
    <property type="entry name" value="Sensor_HK_TwoCompSys"/>
</dbReference>
<feature type="transmembrane region" description="Helical" evidence="11">
    <location>
        <begin position="101"/>
        <end position="119"/>
    </location>
</feature>
<feature type="compositionally biased region" description="Polar residues" evidence="10">
    <location>
        <begin position="264"/>
        <end position="282"/>
    </location>
</feature>
<keyword evidence="16" id="KW-1185">Reference proteome</keyword>
<evidence type="ECO:0000256" key="1">
    <source>
        <dbReference type="ARBA" id="ARBA00000085"/>
    </source>
</evidence>
<feature type="compositionally biased region" description="Gly residues" evidence="10">
    <location>
        <begin position="507"/>
        <end position="539"/>
    </location>
</feature>
<dbReference type="GO" id="GO:0000155">
    <property type="term" value="F:phosphorelay sensor kinase activity"/>
    <property type="evidence" value="ECO:0007669"/>
    <property type="project" value="InterPro"/>
</dbReference>
<dbReference type="OrthoDB" id="227596at2"/>
<dbReference type="InterPro" id="IPR011712">
    <property type="entry name" value="Sig_transdc_His_kin_sub3_dim/P"/>
</dbReference>
<evidence type="ECO:0000259" key="13">
    <source>
        <dbReference type="Pfam" id="PF07730"/>
    </source>
</evidence>
<evidence type="ECO:0000259" key="12">
    <source>
        <dbReference type="Pfam" id="PF02518"/>
    </source>
</evidence>
<dbReference type="Pfam" id="PF07730">
    <property type="entry name" value="HisKA_3"/>
    <property type="match status" value="1"/>
</dbReference>
<dbReference type="GO" id="GO:0046983">
    <property type="term" value="F:protein dimerization activity"/>
    <property type="evidence" value="ECO:0007669"/>
    <property type="project" value="InterPro"/>
</dbReference>
<dbReference type="InterPro" id="IPR055558">
    <property type="entry name" value="DUF7134"/>
</dbReference>
<dbReference type="EMBL" id="CP073767">
    <property type="protein sequence ID" value="UWZ57332.1"/>
    <property type="molecule type" value="Genomic_DNA"/>
</dbReference>
<keyword evidence="11" id="KW-0812">Transmembrane</keyword>
<keyword evidence="11" id="KW-0472">Membrane</keyword>
<dbReference type="KEGG" id="daur:Daura_14875"/>
<feature type="transmembrane region" description="Helical" evidence="11">
    <location>
        <begin position="53"/>
        <end position="74"/>
    </location>
</feature>
<keyword evidence="7" id="KW-0067">ATP-binding</keyword>
<organism evidence="15 16">
    <name type="scientific">Dactylosporangium aurantiacum</name>
    <dbReference type="NCBI Taxonomy" id="35754"/>
    <lineage>
        <taxon>Bacteria</taxon>
        <taxon>Bacillati</taxon>
        <taxon>Actinomycetota</taxon>
        <taxon>Actinomycetes</taxon>
        <taxon>Micromonosporales</taxon>
        <taxon>Micromonosporaceae</taxon>
        <taxon>Dactylosporangium</taxon>
    </lineage>
</organism>
<dbReference type="PANTHER" id="PTHR24421:SF10">
    <property type="entry name" value="NITRATE_NITRITE SENSOR PROTEIN NARQ"/>
    <property type="match status" value="1"/>
</dbReference>
<dbReference type="EC" id="2.7.13.3" evidence="2"/>
<feature type="compositionally biased region" description="Low complexity" evidence="10">
    <location>
        <begin position="469"/>
        <end position="480"/>
    </location>
</feature>
<dbReference type="GO" id="GO:0016020">
    <property type="term" value="C:membrane"/>
    <property type="evidence" value="ECO:0007669"/>
    <property type="project" value="InterPro"/>
</dbReference>
<dbReference type="Proteomes" id="UP001058003">
    <property type="component" value="Chromosome"/>
</dbReference>
<accession>A0A9Q9IJM0</accession>
<dbReference type="AlphaFoldDB" id="A0A9Q9IJM0"/>
<dbReference type="Pfam" id="PF02518">
    <property type="entry name" value="HATPase_c"/>
    <property type="match status" value="1"/>
</dbReference>
<comment type="catalytic activity">
    <reaction evidence="1">
        <text>ATP + protein L-histidine = ADP + protein N-phospho-L-histidine.</text>
        <dbReference type="EC" id="2.7.13.3"/>
    </reaction>
</comment>
<feature type="transmembrane region" description="Helical" evidence="11">
    <location>
        <begin position="28"/>
        <end position="47"/>
    </location>
</feature>
<keyword evidence="11" id="KW-1133">Transmembrane helix</keyword>
<evidence type="ECO:0000256" key="4">
    <source>
        <dbReference type="ARBA" id="ARBA00022679"/>
    </source>
</evidence>
<dbReference type="GO" id="GO:0005524">
    <property type="term" value="F:ATP binding"/>
    <property type="evidence" value="ECO:0007669"/>
    <property type="project" value="UniProtKB-KW"/>
</dbReference>
<keyword evidence="3" id="KW-0597">Phosphoprotein</keyword>
<feature type="region of interest" description="Disordered" evidence="10">
    <location>
        <begin position="239"/>
        <end position="302"/>
    </location>
</feature>
<evidence type="ECO:0000256" key="6">
    <source>
        <dbReference type="ARBA" id="ARBA00022777"/>
    </source>
</evidence>
<dbReference type="CDD" id="cd16917">
    <property type="entry name" value="HATPase_UhpB-NarQ-NarX-like"/>
    <property type="match status" value="1"/>
</dbReference>
<sequence>MRGFAVRHPRWVDGVLAATVGVLTADRALAGAGVAGVGFYLAVHLLLVWRRAAAVAVCWGVFGLSLLTIAVVGIRVEGLYPEATIAIAVYTVARHGPLRQLVPIVAVVEVLALTASLVAGPRWTAVGFVTFGLAAAVLLGLVVRTRRAYLAELEDRARRLERDRDQRAEIAVAAERARIARDMHDIVAHHLSVMVTLADAATLTAGSAPDEAVTAMRHVSGTGRQALGEMRRVLGLLHTDPVPRSTGPHTGAGPWPAGSRTGAGPSSTGSRTGAGPSSTGSRTGAGPWPAGQPRLAPAAVHPQPGLADLDGLVAGVRAAGLRVECTVEGVPGPLGAGVQLAVYRIVQEALTNVLKHAGVATRAAVLLRYTSGGVDLEVIDDGPAAPTATTGAGAGDGRGMTGMAARATAYGGRFAAGPRPDGPGWSVRATLPGGPVEAGSHDERSEAEAREGSTTAGPEDASEPSAGVAPGSGRGPEPSAGAGGGGGLEPSAEAGRSGGREPLAEAGSGGGPEPSVGAGGGGGPQPSVGAGGGGREGGR</sequence>